<dbReference type="AlphaFoldDB" id="A0A6P1SZZ1"/>
<sequence length="141" mass="15565">MKLSFAMCLLAVTSAATADVPSLITAPELAACLDLSDQLDAIDIRVLEHTERASRVDADLRELGLRERTLFQTAQIDATVATALQSVQAEIRAAENALHELRDRIRAALKARREVSRRYEADCAGRTYSASDLRKAQALRR</sequence>
<name>A0A6P1SZZ1_9RHOB</name>
<proteinExistence type="predicted"/>
<keyword evidence="4" id="KW-1185">Reference proteome</keyword>
<protein>
    <submittedName>
        <fullName evidence="3">Uncharacterized protein</fullName>
    </submittedName>
</protein>
<evidence type="ECO:0000313" key="3">
    <source>
        <dbReference type="EMBL" id="QHQ34943.1"/>
    </source>
</evidence>
<dbReference type="KEGG" id="amaq:GO499_06900"/>
<evidence type="ECO:0000256" key="2">
    <source>
        <dbReference type="SAM" id="SignalP"/>
    </source>
</evidence>
<evidence type="ECO:0000313" key="4">
    <source>
        <dbReference type="Proteomes" id="UP000464495"/>
    </source>
</evidence>
<feature type="signal peptide" evidence="2">
    <location>
        <begin position="1"/>
        <end position="18"/>
    </location>
</feature>
<evidence type="ECO:0000256" key="1">
    <source>
        <dbReference type="SAM" id="Coils"/>
    </source>
</evidence>
<dbReference type="Proteomes" id="UP000464495">
    <property type="component" value="Chromosome"/>
</dbReference>
<accession>A0A6P1SZZ1</accession>
<dbReference type="EMBL" id="CP046620">
    <property type="protein sequence ID" value="QHQ34943.1"/>
    <property type="molecule type" value="Genomic_DNA"/>
</dbReference>
<feature type="chain" id="PRO_5026937978" evidence="2">
    <location>
        <begin position="19"/>
        <end position="141"/>
    </location>
</feature>
<dbReference type="RefSeq" id="WP_161861508.1">
    <property type="nucleotide sequence ID" value="NZ_CP046620.1"/>
</dbReference>
<reference evidence="3 4" key="1">
    <citation type="submission" date="2019-12" db="EMBL/GenBank/DDBJ databases">
        <title>Complete genome sequence of Algicella marina strain 9Alg 56(T) isolated from the red alga Tichocarpus crinitus.</title>
        <authorList>
            <person name="Kim S.-G."/>
            <person name="Nedashkovskaya O.I."/>
        </authorList>
    </citation>
    <scope>NUCLEOTIDE SEQUENCE [LARGE SCALE GENOMIC DNA]</scope>
    <source>
        <strain evidence="3 4">9Alg 56</strain>
    </source>
</reference>
<gene>
    <name evidence="3" type="ORF">GO499_06900</name>
</gene>
<organism evidence="3 4">
    <name type="scientific">Algicella marina</name>
    <dbReference type="NCBI Taxonomy" id="2683284"/>
    <lineage>
        <taxon>Bacteria</taxon>
        <taxon>Pseudomonadati</taxon>
        <taxon>Pseudomonadota</taxon>
        <taxon>Alphaproteobacteria</taxon>
        <taxon>Rhodobacterales</taxon>
        <taxon>Paracoccaceae</taxon>
        <taxon>Algicella</taxon>
    </lineage>
</organism>
<keyword evidence="2" id="KW-0732">Signal</keyword>
<keyword evidence="1" id="KW-0175">Coiled coil</keyword>
<feature type="coiled-coil region" evidence="1">
    <location>
        <begin position="84"/>
        <end position="118"/>
    </location>
</feature>